<dbReference type="EMBL" id="BK015114">
    <property type="protein sequence ID" value="DAD91469.1"/>
    <property type="molecule type" value="Genomic_DNA"/>
</dbReference>
<evidence type="ECO:0008006" key="2">
    <source>
        <dbReference type="Google" id="ProtNLM"/>
    </source>
</evidence>
<sequence length="50" mass="5323">MDAYCANAVTWAADNGISKGTGSGLFDSANDCTSAQITAFPWRLYMEKGD</sequence>
<proteinExistence type="predicted"/>
<protein>
    <recommendedName>
        <fullName evidence="2">SLH domain-containing protein</fullName>
    </recommendedName>
</protein>
<reference evidence="1" key="1">
    <citation type="journal article" date="2021" name="Proc. Natl. Acad. Sci. U.S.A.">
        <title>A Catalog of Tens of Thousands of Viruses from Human Metagenomes Reveals Hidden Associations with Chronic Diseases.</title>
        <authorList>
            <person name="Tisza M.J."/>
            <person name="Buck C.B."/>
        </authorList>
    </citation>
    <scope>NUCLEOTIDE SEQUENCE</scope>
    <source>
        <strain evidence="1">CtUX613</strain>
    </source>
</reference>
<accession>A0A8S5N9L7</accession>
<evidence type="ECO:0000313" key="1">
    <source>
        <dbReference type="EMBL" id="DAD91469.1"/>
    </source>
</evidence>
<name>A0A8S5N9L7_9CAUD</name>
<organism evidence="1">
    <name type="scientific">Myoviridae sp. ctUX613</name>
    <dbReference type="NCBI Taxonomy" id="2826660"/>
    <lineage>
        <taxon>Viruses</taxon>
        <taxon>Duplodnaviria</taxon>
        <taxon>Heunggongvirae</taxon>
        <taxon>Uroviricota</taxon>
        <taxon>Caudoviricetes</taxon>
    </lineage>
</organism>